<name>F0SK03_RUBBR</name>
<dbReference type="eggNOG" id="COG0265">
    <property type="taxonomic scope" value="Bacteria"/>
</dbReference>
<proteinExistence type="predicted"/>
<gene>
    <name evidence="3" type="ordered locus">Plabr_1074</name>
</gene>
<feature type="domain" description="PDZ" evidence="2">
    <location>
        <begin position="223"/>
        <end position="260"/>
    </location>
</feature>
<dbReference type="InterPro" id="IPR041489">
    <property type="entry name" value="PDZ_6"/>
</dbReference>
<dbReference type="SUPFAM" id="SSF50156">
    <property type="entry name" value="PDZ domain-like"/>
    <property type="match status" value="1"/>
</dbReference>
<reference evidence="4" key="1">
    <citation type="submission" date="2011-02" db="EMBL/GenBank/DDBJ databases">
        <title>The complete genome of Planctomyces brasiliensis DSM 5305.</title>
        <authorList>
            <person name="Lucas S."/>
            <person name="Copeland A."/>
            <person name="Lapidus A."/>
            <person name="Bruce D."/>
            <person name="Goodwin L."/>
            <person name="Pitluck S."/>
            <person name="Kyrpides N."/>
            <person name="Mavromatis K."/>
            <person name="Pagani I."/>
            <person name="Ivanova N."/>
            <person name="Ovchinnikova G."/>
            <person name="Lu M."/>
            <person name="Detter J.C."/>
            <person name="Han C."/>
            <person name="Land M."/>
            <person name="Hauser L."/>
            <person name="Markowitz V."/>
            <person name="Cheng J.-F."/>
            <person name="Hugenholtz P."/>
            <person name="Woyke T."/>
            <person name="Wu D."/>
            <person name="Tindall B."/>
            <person name="Pomrenke H.G."/>
            <person name="Brambilla E."/>
            <person name="Klenk H.-P."/>
            <person name="Eisen J.A."/>
        </authorList>
    </citation>
    <scope>NUCLEOTIDE SEQUENCE [LARGE SCALE GENOMIC DNA]</scope>
    <source>
        <strain evidence="4">ATCC 49424 / DSM 5305 / JCM 21570 / NBRC 103401 / IFAM 1448</strain>
    </source>
</reference>
<dbReference type="AlphaFoldDB" id="F0SK03"/>
<accession>F0SK03</accession>
<dbReference type="InterPro" id="IPR001478">
    <property type="entry name" value="PDZ"/>
</dbReference>
<protein>
    <submittedName>
        <fullName evidence="3">PDZ/DHR/GLGF domain protein</fullName>
    </submittedName>
</protein>
<dbReference type="Proteomes" id="UP000006860">
    <property type="component" value="Chromosome"/>
</dbReference>
<dbReference type="EMBL" id="CP002546">
    <property type="protein sequence ID" value="ADY58692.1"/>
    <property type="molecule type" value="Genomic_DNA"/>
</dbReference>
<keyword evidence="1" id="KW-0812">Transmembrane</keyword>
<dbReference type="Gene3D" id="2.30.42.10">
    <property type="match status" value="1"/>
</dbReference>
<feature type="transmembrane region" description="Helical" evidence="1">
    <location>
        <begin position="134"/>
        <end position="151"/>
    </location>
</feature>
<dbReference type="Pfam" id="PF17820">
    <property type="entry name" value="PDZ_6"/>
    <property type="match status" value="1"/>
</dbReference>
<dbReference type="PROSITE" id="PS50106">
    <property type="entry name" value="PDZ"/>
    <property type="match status" value="1"/>
</dbReference>
<dbReference type="InterPro" id="IPR036034">
    <property type="entry name" value="PDZ_sf"/>
</dbReference>
<dbReference type="HOGENOM" id="CLU_871207_0_0_0"/>
<dbReference type="KEGG" id="pbs:Plabr_1074"/>
<evidence type="ECO:0000313" key="4">
    <source>
        <dbReference type="Proteomes" id="UP000006860"/>
    </source>
</evidence>
<organism evidence="3 4">
    <name type="scientific">Rubinisphaera brasiliensis (strain ATCC 49424 / DSM 5305 / JCM 21570 / IAM 15109 / NBRC 103401 / IFAM 1448)</name>
    <name type="common">Planctomyces brasiliensis</name>
    <dbReference type="NCBI Taxonomy" id="756272"/>
    <lineage>
        <taxon>Bacteria</taxon>
        <taxon>Pseudomonadati</taxon>
        <taxon>Planctomycetota</taxon>
        <taxon>Planctomycetia</taxon>
        <taxon>Planctomycetales</taxon>
        <taxon>Planctomycetaceae</taxon>
        <taxon>Rubinisphaera</taxon>
    </lineage>
</organism>
<sequence>MVRTSCADGAAIGGFSCGFLMRHAFVCQSSAVFDGQQKLKAQDKPLATASPGLKSPGHPVGWPYSMRATLELVRSRGQSFLSFCASLGPGSFSEKVCPLGSGIYARWDISRYKSASETQTTSLVMKVGIMKYSTLVRLFAVAIAVTAFTAAQDASAQSLKMIRPELNGPQTKIVRPELNAPETKILRPELNGPAESYMVRPELNPGTRLIGPNPGFRDLPKLGFYGYVTRDGMVVTDVRRNTPAWRVGLEKGDVIVAVDGFWITREGDYERALSHSRGRHVDLRVADVRGRGTFLVHVELDDFHRPVVEYRSRPANSCR</sequence>
<evidence type="ECO:0000259" key="2">
    <source>
        <dbReference type="PROSITE" id="PS50106"/>
    </source>
</evidence>
<keyword evidence="4" id="KW-1185">Reference proteome</keyword>
<keyword evidence="1" id="KW-0472">Membrane</keyword>
<evidence type="ECO:0000256" key="1">
    <source>
        <dbReference type="SAM" id="Phobius"/>
    </source>
</evidence>
<keyword evidence="1" id="KW-1133">Transmembrane helix</keyword>
<dbReference type="SMART" id="SM00228">
    <property type="entry name" value="PDZ"/>
    <property type="match status" value="1"/>
</dbReference>
<dbReference type="OrthoDB" id="265657at2"/>
<evidence type="ECO:0000313" key="3">
    <source>
        <dbReference type="EMBL" id="ADY58692.1"/>
    </source>
</evidence>